<name>A0A0X1KRZ1_9THEM</name>
<dbReference type="KEGG" id="phy:AJ81_06885"/>
<dbReference type="SUPFAM" id="SSF103088">
    <property type="entry name" value="OmpA-like"/>
    <property type="match status" value="1"/>
</dbReference>
<keyword evidence="8" id="KW-0175">Coiled coil</keyword>
<evidence type="ECO:0000256" key="4">
    <source>
        <dbReference type="ARBA" id="ARBA00022692"/>
    </source>
</evidence>
<reference evidence="10 11" key="1">
    <citation type="submission" date="2014-01" db="EMBL/GenBank/DDBJ databases">
        <title>Genome sequencing of Thermotog hypogea.</title>
        <authorList>
            <person name="Zhang X."/>
            <person name="Alvare G."/>
            <person name="Fristensky B."/>
            <person name="Chen L."/>
            <person name="Suen T."/>
            <person name="Chen Q."/>
            <person name="Ma K."/>
        </authorList>
    </citation>
    <scope>NUCLEOTIDE SEQUENCE [LARGE SCALE GENOMIC DNA]</scope>
    <source>
        <strain evidence="10 11">DSM 11164</strain>
    </source>
</reference>
<feature type="coiled-coil region" evidence="8">
    <location>
        <begin position="251"/>
        <end position="278"/>
    </location>
</feature>
<keyword evidence="4" id="KW-0812">Transmembrane</keyword>
<evidence type="ECO:0000313" key="11">
    <source>
        <dbReference type="Proteomes" id="UP000077469"/>
    </source>
</evidence>
<dbReference type="PATRIC" id="fig|1123384.7.peg.1384"/>
<dbReference type="OrthoDB" id="9815217at2"/>
<gene>
    <name evidence="10" type="ORF">AJ81_06885</name>
</gene>
<dbReference type="Pfam" id="PF00691">
    <property type="entry name" value="OmpA"/>
    <property type="match status" value="1"/>
</dbReference>
<feature type="domain" description="OmpA-like" evidence="9">
    <location>
        <begin position="102"/>
        <end position="239"/>
    </location>
</feature>
<dbReference type="Pfam" id="PF13677">
    <property type="entry name" value="MotB_plug"/>
    <property type="match status" value="1"/>
</dbReference>
<evidence type="ECO:0000256" key="1">
    <source>
        <dbReference type="ARBA" id="ARBA00004162"/>
    </source>
</evidence>
<keyword evidence="11" id="KW-1185">Reference proteome</keyword>
<comment type="subcellular location">
    <subcellularLocation>
        <location evidence="1">Cell membrane</location>
        <topology evidence="1">Single-pass membrane protein</topology>
    </subcellularLocation>
</comment>
<dbReference type="GO" id="GO:0005886">
    <property type="term" value="C:plasma membrane"/>
    <property type="evidence" value="ECO:0007669"/>
    <property type="project" value="UniProtKB-SubCell"/>
</dbReference>
<dbReference type="EMBL" id="CP007141">
    <property type="protein sequence ID" value="AJC73960.1"/>
    <property type="molecule type" value="Genomic_DNA"/>
</dbReference>
<dbReference type="InterPro" id="IPR025713">
    <property type="entry name" value="MotB-like_N_dom"/>
</dbReference>
<comment type="similarity">
    <text evidence="2">Belongs to the MotB family.</text>
</comment>
<evidence type="ECO:0000256" key="6">
    <source>
        <dbReference type="ARBA" id="ARBA00023136"/>
    </source>
</evidence>
<keyword evidence="10" id="KW-0282">Flagellum</keyword>
<dbReference type="PANTHER" id="PTHR30329">
    <property type="entry name" value="STATOR ELEMENT OF FLAGELLAR MOTOR COMPLEX"/>
    <property type="match status" value="1"/>
</dbReference>
<evidence type="ECO:0000256" key="3">
    <source>
        <dbReference type="ARBA" id="ARBA00022475"/>
    </source>
</evidence>
<dbReference type="Gene3D" id="3.30.1330.60">
    <property type="entry name" value="OmpA-like domain"/>
    <property type="match status" value="1"/>
</dbReference>
<dbReference type="PaxDb" id="1123384-AJ81_06885"/>
<accession>A0A0X1KRZ1</accession>
<dbReference type="PROSITE" id="PS51123">
    <property type="entry name" value="OMPA_2"/>
    <property type="match status" value="1"/>
</dbReference>
<dbReference type="InterPro" id="IPR036737">
    <property type="entry name" value="OmpA-like_sf"/>
</dbReference>
<dbReference type="RefSeq" id="WP_031504460.1">
    <property type="nucleotide sequence ID" value="NC_022795.1"/>
</dbReference>
<dbReference type="Proteomes" id="UP000077469">
    <property type="component" value="Chromosome"/>
</dbReference>
<keyword evidence="5" id="KW-1133">Transmembrane helix</keyword>
<keyword evidence="10" id="KW-0969">Cilium</keyword>
<dbReference type="STRING" id="1123384.AJ81_06885"/>
<evidence type="ECO:0000256" key="2">
    <source>
        <dbReference type="ARBA" id="ARBA00008914"/>
    </source>
</evidence>
<organism evidence="10 11">
    <name type="scientific">Pseudothermotoga hypogea DSM 11164 = NBRC 106472</name>
    <dbReference type="NCBI Taxonomy" id="1123384"/>
    <lineage>
        <taxon>Bacteria</taxon>
        <taxon>Thermotogati</taxon>
        <taxon>Thermotogota</taxon>
        <taxon>Thermotogae</taxon>
        <taxon>Thermotogales</taxon>
        <taxon>Thermotogaceae</taxon>
        <taxon>Pseudothermotoga</taxon>
    </lineage>
</organism>
<evidence type="ECO:0000259" key="9">
    <source>
        <dbReference type="PROSITE" id="PS51123"/>
    </source>
</evidence>
<dbReference type="AlphaFoldDB" id="A0A0X1KRZ1"/>
<keyword evidence="6 7" id="KW-0472">Membrane</keyword>
<dbReference type="InterPro" id="IPR006665">
    <property type="entry name" value="OmpA-like"/>
</dbReference>
<keyword evidence="3" id="KW-1003">Cell membrane</keyword>
<proteinExistence type="inferred from homology"/>
<dbReference type="PANTHER" id="PTHR30329:SF21">
    <property type="entry name" value="LIPOPROTEIN YIAD-RELATED"/>
    <property type="match status" value="1"/>
</dbReference>
<evidence type="ECO:0000256" key="7">
    <source>
        <dbReference type="PROSITE-ProRule" id="PRU00473"/>
    </source>
</evidence>
<dbReference type="InterPro" id="IPR050330">
    <property type="entry name" value="Bact_OuterMem_StrucFunc"/>
</dbReference>
<sequence>MPRKKKSYEAPKASWLTTYGDMVTLLLTFFVLLFSMSTISPGKFQQIVVGLRSPLTGLPPSVLTGGKSLAEEPLITSKRGVYEELMRIAEEYKGKITVQEKDEGTVIIMQDMAFFEPASAKLTVEAKELLGRIGAIVIEHTMNVINVYGYADDRPVPADSIYVSNWHLSSARAASVIQFFTDELKRRRSIERLADVRAGRFDPDYFYDPQRFYPIGMGDWPIRKEIEALQKEIEIERNLVLERFKAGEISASQYTASLNELERRYEARLNQLRNVYRRIDILIKRERAK</sequence>
<protein>
    <submittedName>
        <fullName evidence="10">Flagellar motor protein MotB</fullName>
    </submittedName>
</protein>
<evidence type="ECO:0000256" key="8">
    <source>
        <dbReference type="SAM" id="Coils"/>
    </source>
</evidence>
<evidence type="ECO:0000313" key="10">
    <source>
        <dbReference type="EMBL" id="AJC73960.1"/>
    </source>
</evidence>
<evidence type="ECO:0000256" key="5">
    <source>
        <dbReference type="ARBA" id="ARBA00022989"/>
    </source>
</evidence>
<keyword evidence="10" id="KW-0966">Cell projection</keyword>